<dbReference type="Gene3D" id="3.40.140.120">
    <property type="match status" value="1"/>
</dbReference>
<dbReference type="RefSeq" id="WP_013580324.1">
    <property type="nucleotide sequence ID" value="NC_015064.1"/>
</dbReference>
<organism evidence="3">
    <name type="scientific">Granulicella tundricola (strain ATCC BAA-1859 / DSM 23138 / MP5ACTX9)</name>
    <dbReference type="NCBI Taxonomy" id="1198114"/>
    <lineage>
        <taxon>Bacteria</taxon>
        <taxon>Pseudomonadati</taxon>
        <taxon>Acidobacteriota</taxon>
        <taxon>Terriglobia</taxon>
        <taxon>Terriglobales</taxon>
        <taxon>Acidobacteriaceae</taxon>
        <taxon>Granulicella</taxon>
    </lineage>
</organism>
<keyword evidence="3" id="KW-1185">Reference proteome</keyword>
<dbReference type="Gene3D" id="1.20.1270.210">
    <property type="match status" value="1"/>
</dbReference>
<dbReference type="Gene3D" id="3.30.1120.70">
    <property type="match status" value="1"/>
</dbReference>
<reference evidence="3" key="1">
    <citation type="submission" date="2011-01" db="EMBL/GenBank/DDBJ databases">
        <title>Complete sequence of chromosome of Acidobacterium sp. MP5ACTX9.</title>
        <authorList>
            <consortium name="US DOE Joint Genome Institute"/>
            <person name="Lucas S."/>
            <person name="Copeland A."/>
            <person name="Lapidus A."/>
            <person name="Cheng J.-F."/>
            <person name="Goodwin L."/>
            <person name="Pitluck S."/>
            <person name="Teshima H."/>
            <person name="Detter J.C."/>
            <person name="Han C."/>
            <person name="Tapia R."/>
            <person name="Land M."/>
            <person name="Hauser L."/>
            <person name="Kyrpides N."/>
            <person name="Ivanova N."/>
            <person name="Ovchinnikova G."/>
            <person name="Pagani I."/>
            <person name="Rawat S.R."/>
            <person name="Mannisto M."/>
            <person name="Haggblom M.M."/>
            <person name="Woyke T."/>
        </authorList>
    </citation>
    <scope>NUCLEOTIDE SEQUENCE [LARGE SCALE GENOMIC DNA]</scope>
    <source>
        <strain evidence="3">MP5ACTX9</strain>
    </source>
</reference>
<dbReference type="AlphaFoldDB" id="E8X0Q4"/>
<dbReference type="InterPro" id="IPR006427">
    <property type="entry name" value="Portal_HK97"/>
</dbReference>
<dbReference type="NCBIfam" id="TIGR01537">
    <property type="entry name" value="portal_HK97"/>
    <property type="match status" value="1"/>
</dbReference>
<gene>
    <name evidence="2" type="ordered locus">AciX9_1959</name>
</gene>
<sequence length="448" mass="49213">MEVFSSIRALLDTRDKGHPISLELRQQPTLNTPSVPLSGVGFEWAYELGGGDGTVSGEAISNDTAMRIITVYACIRVLSQAIASLPLVLKEKIENGSTDAVASPLYYILGTEPNPEMDKHRFWATIVTGLMLTGNAYCQIVRNNAGQVVELYPLLPTITEPYRLDSGILAFRTQQGQAPGNWKTLPATDVCHFALMCLDGIKGMSPIHQAREGLGLARAAEKAGARLFGNGARPGGLLIAPADITPEQKEQARKSWQANHGGSNQNGTAVLEGDWKYEALSLSPEDSQFIQVRAMQRTEICALYGVPPNMAGDTSRLSNNNHEQTSLSFVTDTLRPILSTLECELNRKLMPKVGRKAGSYFAEFDLSERLRGDFATQMKGYAMGKQWGWYSTNDIRRKLRENTIPDPQADVYLYPVNMANADQLPAQADEENIEQQPVKEPEKEPNAA</sequence>
<dbReference type="InterPro" id="IPR006944">
    <property type="entry name" value="Phage/GTA_portal"/>
</dbReference>
<dbReference type="PaxDb" id="1198114-AciX9_1959"/>
<dbReference type="OrthoDB" id="9765386at2"/>
<evidence type="ECO:0000313" key="3">
    <source>
        <dbReference type="Proteomes" id="UP000000343"/>
    </source>
</evidence>
<name>E8X0Q4_GRATM</name>
<evidence type="ECO:0000313" key="2">
    <source>
        <dbReference type="EMBL" id="ADW69005.1"/>
    </source>
</evidence>
<dbReference type="STRING" id="1198114.AciX9_1959"/>
<proteinExistence type="predicted"/>
<dbReference type="Proteomes" id="UP000000343">
    <property type="component" value="Chromosome"/>
</dbReference>
<dbReference type="Pfam" id="PF04860">
    <property type="entry name" value="Phage_portal"/>
    <property type="match status" value="1"/>
</dbReference>
<feature type="compositionally biased region" description="Basic and acidic residues" evidence="1">
    <location>
        <begin position="437"/>
        <end position="448"/>
    </location>
</feature>
<dbReference type="eggNOG" id="COG4695">
    <property type="taxonomic scope" value="Bacteria"/>
</dbReference>
<protein>
    <submittedName>
        <fullName evidence="2">Phage portal protein, HK97 family</fullName>
    </submittedName>
</protein>
<evidence type="ECO:0000256" key="1">
    <source>
        <dbReference type="SAM" id="MobiDB-lite"/>
    </source>
</evidence>
<dbReference type="KEGG" id="acm:AciX9_1959"/>
<dbReference type="EMBL" id="CP002480">
    <property type="protein sequence ID" value="ADW69005.1"/>
    <property type="molecule type" value="Genomic_DNA"/>
</dbReference>
<feature type="region of interest" description="Disordered" evidence="1">
    <location>
        <begin position="423"/>
        <end position="448"/>
    </location>
</feature>
<accession>E8X0Q4</accession>
<dbReference type="HOGENOM" id="CLU_033789_0_1_0"/>